<accession>A0A7K1L7G5</accession>
<keyword evidence="5" id="KW-0408">Iron</keyword>
<evidence type="ECO:0000256" key="6">
    <source>
        <dbReference type="ARBA" id="ARBA00023014"/>
    </source>
</evidence>
<evidence type="ECO:0000256" key="3">
    <source>
        <dbReference type="ARBA" id="ARBA00022723"/>
    </source>
</evidence>
<evidence type="ECO:0000256" key="4">
    <source>
        <dbReference type="ARBA" id="ARBA00022982"/>
    </source>
</evidence>
<keyword evidence="12" id="KW-1185">Reference proteome</keyword>
<evidence type="ECO:0000256" key="5">
    <source>
        <dbReference type="ARBA" id="ARBA00023004"/>
    </source>
</evidence>
<keyword evidence="1" id="KW-0813">Transport</keyword>
<dbReference type="PANTHER" id="PTHR37424:SF1">
    <property type="entry name" value="BACTERIOFERRITIN-ASSOCIATED FERREDOXIN"/>
    <property type="match status" value="1"/>
</dbReference>
<comment type="caution">
    <text evidence="11">The sequence shown here is derived from an EMBL/GenBank/DDBJ whole genome shotgun (WGS) entry which is preliminary data.</text>
</comment>
<evidence type="ECO:0000313" key="11">
    <source>
        <dbReference type="EMBL" id="MUN40374.1"/>
    </source>
</evidence>
<protein>
    <recommendedName>
        <fullName evidence="7">Bacterioferritin-associated ferredoxin</fullName>
    </recommendedName>
</protein>
<dbReference type="InterPro" id="IPR007419">
    <property type="entry name" value="BFD-like_2Fe2S-bd_dom"/>
</dbReference>
<dbReference type="GO" id="GO:0051537">
    <property type="term" value="F:2 iron, 2 sulfur cluster binding"/>
    <property type="evidence" value="ECO:0007669"/>
    <property type="project" value="UniProtKB-KW"/>
</dbReference>
<dbReference type="AlphaFoldDB" id="A0A7K1L7G5"/>
<reference evidence="11 12" key="1">
    <citation type="submission" date="2019-11" db="EMBL/GenBank/DDBJ databases">
        <authorList>
            <person name="Cao P."/>
        </authorList>
    </citation>
    <scope>NUCLEOTIDE SEQUENCE [LARGE SCALE GENOMIC DNA]</scope>
    <source>
        <strain evidence="11 12">NEAU-AAG5</strain>
    </source>
</reference>
<evidence type="ECO:0000256" key="1">
    <source>
        <dbReference type="ARBA" id="ARBA00022448"/>
    </source>
</evidence>
<dbReference type="InterPro" id="IPR052371">
    <property type="entry name" value="BFD-associated_ferredoxin"/>
</dbReference>
<organism evidence="11 12">
    <name type="scientific">Actinomadura litoris</name>
    <dbReference type="NCBI Taxonomy" id="2678616"/>
    <lineage>
        <taxon>Bacteria</taxon>
        <taxon>Bacillati</taxon>
        <taxon>Actinomycetota</taxon>
        <taxon>Actinomycetes</taxon>
        <taxon>Streptosporangiales</taxon>
        <taxon>Thermomonosporaceae</taxon>
        <taxon>Actinomadura</taxon>
    </lineage>
</organism>
<evidence type="ECO:0000256" key="2">
    <source>
        <dbReference type="ARBA" id="ARBA00022714"/>
    </source>
</evidence>
<gene>
    <name evidence="11" type="ORF">GNZ18_27800</name>
</gene>
<feature type="region of interest" description="Disordered" evidence="9">
    <location>
        <begin position="60"/>
        <end position="119"/>
    </location>
</feature>
<keyword evidence="6" id="KW-0411">Iron-sulfur</keyword>
<dbReference type="Gene3D" id="1.10.10.1100">
    <property type="entry name" value="BFD-like [2Fe-2S]-binding domain"/>
    <property type="match status" value="1"/>
</dbReference>
<comment type="similarity">
    <text evidence="8">Belongs to the Bfd family.</text>
</comment>
<proteinExistence type="inferred from homology"/>
<feature type="compositionally biased region" description="Low complexity" evidence="9">
    <location>
        <begin position="71"/>
        <end position="100"/>
    </location>
</feature>
<sequence>MYVCICNAVTEDDVYGCMAGGACTSAKDVKAACGMLPGCGSCTKRIHAMVSEFRTASDLADALTGGPHPLTAVPEPTVPETTVPETTVPATTGPGPIAAESIASEPERGKRGAAPPTAA</sequence>
<evidence type="ECO:0000256" key="8">
    <source>
        <dbReference type="ARBA" id="ARBA00046332"/>
    </source>
</evidence>
<keyword evidence="2" id="KW-0001">2Fe-2S</keyword>
<evidence type="ECO:0000259" key="10">
    <source>
        <dbReference type="Pfam" id="PF04324"/>
    </source>
</evidence>
<name>A0A7K1L7G5_9ACTN</name>
<dbReference type="PANTHER" id="PTHR37424">
    <property type="entry name" value="BACTERIOFERRITIN-ASSOCIATED FERREDOXIN"/>
    <property type="match status" value="1"/>
</dbReference>
<dbReference type="InterPro" id="IPR041854">
    <property type="entry name" value="BFD-like_2Fe2S-bd_dom_sf"/>
</dbReference>
<dbReference type="GO" id="GO:0046872">
    <property type="term" value="F:metal ion binding"/>
    <property type="evidence" value="ECO:0007669"/>
    <property type="project" value="UniProtKB-KW"/>
</dbReference>
<evidence type="ECO:0000256" key="7">
    <source>
        <dbReference type="ARBA" id="ARBA00039386"/>
    </source>
</evidence>
<evidence type="ECO:0000256" key="9">
    <source>
        <dbReference type="SAM" id="MobiDB-lite"/>
    </source>
</evidence>
<keyword evidence="4" id="KW-0249">Electron transport</keyword>
<dbReference type="EMBL" id="WOFH01000011">
    <property type="protein sequence ID" value="MUN40374.1"/>
    <property type="molecule type" value="Genomic_DNA"/>
</dbReference>
<dbReference type="Pfam" id="PF04324">
    <property type="entry name" value="Fer2_BFD"/>
    <property type="match status" value="1"/>
</dbReference>
<dbReference type="Proteomes" id="UP000432015">
    <property type="component" value="Unassembled WGS sequence"/>
</dbReference>
<keyword evidence="3" id="KW-0479">Metal-binding</keyword>
<evidence type="ECO:0000313" key="12">
    <source>
        <dbReference type="Proteomes" id="UP000432015"/>
    </source>
</evidence>
<feature type="domain" description="BFD-like [2Fe-2S]-binding" evidence="10">
    <location>
        <begin position="2"/>
        <end position="51"/>
    </location>
</feature>